<dbReference type="PANTHER" id="PTHR10204">
    <property type="entry name" value="NAD P H OXIDOREDUCTASE-RELATED"/>
    <property type="match status" value="1"/>
</dbReference>
<dbReference type="AlphaFoldDB" id="A0A7W5FA74"/>
<evidence type="ECO:0000259" key="4">
    <source>
        <dbReference type="Pfam" id="PF02525"/>
    </source>
</evidence>
<feature type="domain" description="Flavodoxin-like fold" evidence="4">
    <location>
        <begin position="1"/>
        <end position="184"/>
    </location>
</feature>
<dbReference type="Proteomes" id="UP000577707">
    <property type="component" value="Unassembled WGS sequence"/>
</dbReference>
<evidence type="ECO:0000313" key="5">
    <source>
        <dbReference type="EMBL" id="MBB3090822.1"/>
    </source>
</evidence>
<evidence type="ECO:0000313" key="6">
    <source>
        <dbReference type="Proteomes" id="UP000577707"/>
    </source>
</evidence>
<dbReference type="GO" id="GO:0005829">
    <property type="term" value="C:cytosol"/>
    <property type="evidence" value="ECO:0007669"/>
    <property type="project" value="TreeGrafter"/>
</dbReference>
<comment type="similarity">
    <text evidence="1">Belongs to the NAD(P)H dehydrogenase (quinone) family.</text>
</comment>
<dbReference type="GO" id="GO:0003955">
    <property type="term" value="F:NAD(P)H dehydrogenase (quinone) activity"/>
    <property type="evidence" value="ECO:0007669"/>
    <property type="project" value="UniProtKB-EC"/>
</dbReference>
<dbReference type="SUPFAM" id="SSF52218">
    <property type="entry name" value="Flavoproteins"/>
    <property type="match status" value="1"/>
</dbReference>
<keyword evidence="6" id="KW-1185">Reference proteome</keyword>
<dbReference type="InterPro" id="IPR003680">
    <property type="entry name" value="Flavodoxin_fold"/>
</dbReference>
<keyword evidence="2 5" id="KW-0560">Oxidoreductase</keyword>
<dbReference type="PANTHER" id="PTHR10204:SF34">
    <property type="entry name" value="NAD(P)H DEHYDROGENASE [QUINONE] 1 ISOFORM 1"/>
    <property type="match status" value="1"/>
</dbReference>
<dbReference type="InterPro" id="IPR051545">
    <property type="entry name" value="NAD(P)H_dehydrogenase_qn"/>
</dbReference>
<dbReference type="Pfam" id="PF02525">
    <property type="entry name" value="Flavodoxin_2"/>
    <property type="match status" value="1"/>
</dbReference>
<reference evidence="5 6" key="1">
    <citation type="submission" date="2020-08" db="EMBL/GenBank/DDBJ databases">
        <title>Genomic Encyclopedia of Type Strains, Phase III (KMG-III): the genomes of soil and plant-associated and newly described type strains.</title>
        <authorList>
            <person name="Whitman W."/>
        </authorList>
    </citation>
    <scope>NUCLEOTIDE SEQUENCE [LARGE SCALE GENOMIC DNA]</scope>
    <source>
        <strain evidence="5 6">CECT 3302</strain>
    </source>
</reference>
<gene>
    <name evidence="5" type="ORF">FHS12_003784</name>
</gene>
<sequence>MHALWVWAHPHAASLNGRLREVGISALDATGWSVDEIDLYREGFNPLLVERGEADVRHHQDRLSRADLLVVQFPLWWYSVPAVLKGWIDRVFESGFAFDVPDPETGKPLKYGKGGLAGKRALTVVTAGDRAATLGPRGISGDIEDVLWPLLHGTFWYTGMDPLRPHLITTADEVDASTMAQIEADLRVRLEGVMTERQIDYRPMTEEHYDHTIRLHDSVAPGDEALSAHRQSGSETPG</sequence>
<evidence type="ECO:0000256" key="3">
    <source>
        <dbReference type="SAM" id="MobiDB-lite"/>
    </source>
</evidence>
<dbReference type="EC" id="1.6.5.2" evidence="5"/>
<proteinExistence type="inferred from homology"/>
<evidence type="ECO:0000256" key="1">
    <source>
        <dbReference type="ARBA" id="ARBA00006252"/>
    </source>
</evidence>
<dbReference type="Gene3D" id="3.40.50.360">
    <property type="match status" value="1"/>
</dbReference>
<dbReference type="RefSeq" id="WP_183548226.1">
    <property type="nucleotide sequence ID" value="NZ_BMQT01000010.1"/>
</dbReference>
<protein>
    <submittedName>
        <fullName evidence="5">NAD(P)H dehydrogenase (Quinone)</fullName>
        <ecNumber evidence="5">1.6.5.2</ecNumber>
    </submittedName>
</protein>
<name>A0A7W5FA74_9ACTN</name>
<accession>A0A7W5FA74</accession>
<feature type="region of interest" description="Disordered" evidence="3">
    <location>
        <begin position="217"/>
        <end position="238"/>
    </location>
</feature>
<dbReference type="EMBL" id="JACHXG010000008">
    <property type="protein sequence ID" value="MBB3090822.1"/>
    <property type="molecule type" value="Genomic_DNA"/>
</dbReference>
<comment type="caution">
    <text evidence="5">The sequence shown here is derived from an EMBL/GenBank/DDBJ whole genome shotgun (WGS) entry which is preliminary data.</text>
</comment>
<evidence type="ECO:0000256" key="2">
    <source>
        <dbReference type="ARBA" id="ARBA00023002"/>
    </source>
</evidence>
<feature type="compositionally biased region" description="Polar residues" evidence="3">
    <location>
        <begin position="229"/>
        <end position="238"/>
    </location>
</feature>
<dbReference type="InterPro" id="IPR029039">
    <property type="entry name" value="Flavoprotein-like_sf"/>
</dbReference>
<organism evidence="5 6">
    <name type="scientific">Nocardioides albus</name>
    <dbReference type="NCBI Taxonomy" id="1841"/>
    <lineage>
        <taxon>Bacteria</taxon>
        <taxon>Bacillati</taxon>
        <taxon>Actinomycetota</taxon>
        <taxon>Actinomycetes</taxon>
        <taxon>Propionibacteriales</taxon>
        <taxon>Nocardioidaceae</taxon>
        <taxon>Nocardioides</taxon>
    </lineage>
</organism>